<dbReference type="EMBL" id="LXQA010030760">
    <property type="protein sequence ID" value="MCH95817.1"/>
    <property type="molecule type" value="Genomic_DNA"/>
</dbReference>
<feature type="chain" id="PRO_5017267316" description="Secreted protein" evidence="1">
    <location>
        <begin position="17"/>
        <end position="106"/>
    </location>
</feature>
<dbReference type="AlphaFoldDB" id="A0A392N7N4"/>
<protein>
    <recommendedName>
        <fullName evidence="4">Secreted protein</fullName>
    </recommendedName>
</protein>
<feature type="non-terminal residue" evidence="2">
    <location>
        <position position="106"/>
    </location>
</feature>
<keyword evidence="1" id="KW-0732">Signal</keyword>
<organism evidence="2 3">
    <name type="scientific">Trifolium medium</name>
    <dbReference type="NCBI Taxonomy" id="97028"/>
    <lineage>
        <taxon>Eukaryota</taxon>
        <taxon>Viridiplantae</taxon>
        <taxon>Streptophyta</taxon>
        <taxon>Embryophyta</taxon>
        <taxon>Tracheophyta</taxon>
        <taxon>Spermatophyta</taxon>
        <taxon>Magnoliopsida</taxon>
        <taxon>eudicotyledons</taxon>
        <taxon>Gunneridae</taxon>
        <taxon>Pentapetalae</taxon>
        <taxon>rosids</taxon>
        <taxon>fabids</taxon>
        <taxon>Fabales</taxon>
        <taxon>Fabaceae</taxon>
        <taxon>Papilionoideae</taxon>
        <taxon>50 kb inversion clade</taxon>
        <taxon>NPAAA clade</taxon>
        <taxon>Hologalegina</taxon>
        <taxon>IRL clade</taxon>
        <taxon>Trifolieae</taxon>
        <taxon>Trifolium</taxon>
    </lineage>
</organism>
<evidence type="ECO:0000256" key="1">
    <source>
        <dbReference type="SAM" id="SignalP"/>
    </source>
</evidence>
<name>A0A392N7N4_9FABA</name>
<accession>A0A392N7N4</accession>
<dbReference type="Proteomes" id="UP000265520">
    <property type="component" value="Unassembled WGS sequence"/>
</dbReference>
<evidence type="ECO:0008006" key="4">
    <source>
        <dbReference type="Google" id="ProtNLM"/>
    </source>
</evidence>
<sequence length="106" mass="11695">MTFLSCWIAIFYFSEASRRAALSRSSSSRSNSSLSISLFRSSLTGASVMWDDAPVSTGITTSFHKLIGKAFPLWYLFCPEVVGNDPRMSIPHQAKGHRDDSDLSSL</sequence>
<evidence type="ECO:0000313" key="3">
    <source>
        <dbReference type="Proteomes" id="UP000265520"/>
    </source>
</evidence>
<feature type="signal peptide" evidence="1">
    <location>
        <begin position="1"/>
        <end position="16"/>
    </location>
</feature>
<evidence type="ECO:0000313" key="2">
    <source>
        <dbReference type="EMBL" id="MCH95817.1"/>
    </source>
</evidence>
<reference evidence="2 3" key="1">
    <citation type="journal article" date="2018" name="Front. Plant Sci.">
        <title>Red Clover (Trifolium pratense) and Zigzag Clover (T. medium) - A Picture of Genomic Similarities and Differences.</title>
        <authorList>
            <person name="Dluhosova J."/>
            <person name="Istvanek J."/>
            <person name="Nedelnik J."/>
            <person name="Repkova J."/>
        </authorList>
    </citation>
    <scope>NUCLEOTIDE SEQUENCE [LARGE SCALE GENOMIC DNA]</scope>
    <source>
        <strain evidence="3">cv. 10/8</strain>
        <tissue evidence="2">Leaf</tissue>
    </source>
</reference>
<comment type="caution">
    <text evidence="2">The sequence shown here is derived from an EMBL/GenBank/DDBJ whole genome shotgun (WGS) entry which is preliminary data.</text>
</comment>
<proteinExistence type="predicted"/>
<keyword evidence="3" id="KW-1185">Reference proteome</keyword>